<feature type="domain" description="HTH araC/xylS-type" evidence="4">
    <location>
        <begin position="179"/>
        <end position="277"/>
    </location>
</feature>
<evidence type="ECO:0000313" key="6">
    <source>
        <dbReference type="Proteomes" id="UP000183920"/>
    </source>
</evidence>
<dbReference type="GO" id="GO:0043565">
    <property type="term" value="F:sequence-specific DNA binding"/>
    <property type="evidence" value="ECO:0007669"/>
    <property type="project" value="InterPro"/>
</dbReference>
<dbReference type="Gene3D" id="1.10.10.60">
    <property type="entry name" value="Homeodomain-like"/>
    <property type="match status" value="1"/>
</dbReference>
<dbReference type="EMBL" id="CVRY01000004">
    <property type="protein sequence ID" value="CRL62556.1"/>
    <property type="molecule type" value="Genomic_DNA"/>
</dbReference>
<organism evidence="5 6">
    <name type="scientific">Proteus penneri</name>
    <dbReference type="NCBI Taxonomy" id="102862"/>
    <lineage>
        <taxon>Bacteria</taxon>
        <taxon>Pseudomonadati</taxon>
        <taxon>Pseudomonadota</taxon>
        <taxon>Gammaproteobacteria</taxon>
        <taxon>Enterobacterales</taxon>
        <taxon>Morganellaceae</taxon>
        <taxon>Proteus</taxon>
    </lineage>
</organism>
<evidence type="ECO:0000313" key="5">
    <source>
        <dbReference type="EMBL" id="CRL62556.1"/>
    </source>
</evidence>
<accession>A0A0G4QAE7</accession>
<dbReference type="PANTHER" id="PTHR43280:SF32">
    <property type="entry name" value="TRANSCRIPTIONAL REGULATORY PROTEIN"/>
    <property type="match status" value="1"/>
</dbReference>
<keyword evidence="3" id="KW-0804">Transcription</keyword>
<dbReference type="InterPro" id="IPR009057">
    <property type="entry name" value="Homeodomain-like_sf"/>
</dbReference>
<dbReference type="InterPro" id="IPR018060">
    <property type="entry name" value="HTH_AraC"/>
</dbReference>
<proteinExistence type="predicted"/>
<keyword evidence="2 5" id="KW-0238">DNA-binding</keyword>
<dbReference type="SMART" id="SM00342">
    <property type="entry name" value="HTH_ARAC"/>
    <property type="match status" value="1"/>
</dbReference>
<protein>
    <submittedName>
        <fullName evidence="5">DNA-binding transcriptional regulator AraC</fullName>
    </submittedName>
</protein>
<dbReference type="Pfam" id="PF12833">
    <property type="entry name" value="HTH_18"/>
    <property type="match status" value="1"/>
</dbReference>
<keyword evidence="1" id="KW-0805">Transcription regulation</keyword>
<name>A0A0G4QAE7_9GAMM</name>
<evidence type="ECO:0000256" key="2">
    <source>
        <dbReference type="ARBA" id="ARBA00023125"/>
    </source>
</evidence>
<gene>
    <name evidence="5" type="ORF">BN1804_02010</name>
</gene>
<dbReference type="Proteomes" id="UP000183920">
    <property type="component" value="Unassembled WGS sequence"/>
</dbReference>
<evidence type="ECO:0000256" key="1">
    <source>
        <dbReference type="ARBA" id="ARBA00023015"/>
    </source>
</evidence>
<dbReference type="AlphaFoldDB" id="A0A0G4QAE7"/>
<evidence type="ECO:0000259" key="4">
    <source>
        <dbReference type="PROSITE" id="PS01124"/>
    </source>
</evidence>
<dbReference type="PROSITE" id="PS01124">
    <property type="entry name" value="HTH_ARAC_FAMILY_2"/>
    <property type="match status" value="1"/>
</dbReference>
<sequence length="281" mass="32880">MLSQVLSQLNASSQHVIMGESNMTNETSCPLPLSYIVVMICLEGRAIINIGFQKQAIKENDILILGNDMMALLRQKSANFRLFYCFLDKSFASEIAYSLSNTLFAFLHENPICSPQKEQKKALNRWIEQLKYIDNHYSEHRKLMLKNHLQNLFFAITESIPTYFSIAKKEFGRKEKLCWQFWELIGKHCLKHREVAFYANCLNITPFYLSQITKQFFNDSPKTLINRQVILEVKALLMHTSLSVNEISIKLHFDDPSYLCRYFKRETGNSLSGYRKQHQRQ</sequence>
<dbReference type="SUPFAM" id="SSF46689">
    <property type="entry name" value="Homeodomain-like"/>
    <property type="match status" value="1"/>
</dbReference>
<reference evidence="6" key="1">
    <citation type="submission" date="2015-06" db="EMBL/GenBank/DDBJ databases">
        <authorList>
            <person name="Urmite Genomes"/>
        </authorList>
    </citation>
    <scope>NUCLEOTIDE SEQUENCE [LARGE SCALE GENOMIC DNA]</scope>
    <source>
        <strain evidence="6">CSUR P1867</strain>
    </source>
</reference>
<dbReference type="GO" id="GO:0003700">
    <property type="term" value="F:DNA-binding transcription factor activity"/>
    <property type="evidence" value="ECO:0007669"/>
    <property type="project" value="InterPro"/>
</dbReference>
<evidence type="ECO:0000256" key="3">
    <source>
        <dbReference type="ARBA" id="ARBA00023163"/>
    </source>
</evidence>
<dbReference type="PANTHER" id="PTHR43280">
    <property type="entry name" value="ARAC-FAMILY TRANSCRIPTIONAL REGULATOR"/>
    <property type="match status" value="1"/>
</dbReference>